<name>A0AA39NZ49_9AGAR</name>
<sequence length="248" mass="27753">MLIRRVDRKSSPPCEFRRRMEDIKQELLDCIGDMPKHGIEYERNYDYNVSGGTLNHGMSVVNTAGTLWTDDEGPLSGAGASSAKHFRRESYYVAIVDIFRYEVPDGDEAAYMSKLSFYGVTLAVSTSPNPTPPGHKPSSSTRIIVTVGVSFQTQDDLSTLPSRLSRSGGSARMSWRRVLNGNHERKNSECERRVLEVFESSEVDLKMTNGMYEEGVYRELVAMIGEIPGVKGKSILKGEVFKRFVARP</sequence>
<evidence type="ECO:0000313" key="1">
    <source>
        <dbReference type="EMBL" id="KAK0474573.1"/>
    </source>
</evidence>
<accession>A0AA39NZ49</accession>
<proteinExistence type="predicted"/>
<keyword evidence="2" id="KW-1185">Reference proteome</keyword>
<gene>
    <name evidence="1" type="ORF">IW261DRAFT_1422867</name>
</gene>
<comment type="caution">
    <text evidence="1">The sequence shown here is derived from an EMBL/GenBank/DDBJ whole genome shotgun (WGS) entry which is preliminary data.</text>
</comment>
<dbReference type="EMBL" id="JAUEPR010000026">
    <property type="protein sequence ID" value="KAK0474573.1"/>
    <property type="molecule type" value="Genomic_DNA"/>
</dbReference>
<evidence type="ECO:0000313" key="2">
    <source>
        <dbReference type="Proteomes" id="UP001175227"/>
    </source>
</evidence>
<organism evidence="1 2">
    <name type="scientific">Armillaria novae-zelandiae</name>
    <dbReference type="NCBI Taxonomy" id="153914"/>
    <lineage>
        <taxon>Eukaryota</taxon>
        <taxon>Fungi</taxon>
        <taxon>Dikarya</taxon>
        <taxon>Basidiomycota</taxon>
        <taxon>Agaricomycotina</taxon>
        <taxon>Agaricomycetes</taxon>
        <taxon>Agaricomycetidae</taxon>
        <taxon>Agaricales</taxon>
        <taxon>Marasmiineae</taxon>
        <taxon>Physalacriaceae</taxon>
        <taxon>Armillaria</taxon>
    </lineage>
</organism>
<dbReference type="Proteomes" id="UP001175227">
    <property type="component" value="Unassembled WGS sequence"/>
</dbReference>
<reference evidence="1" key="1">
    <citation type="submission" date="2023-06" db="EMBL/GenBank/DDBJ databases">
        <authorList>
            <consortium name="Lawrence Berkeley National Laboratory"/>
            <person name="Ahrendt S."/>
            <person name="Sahu N."/>
            <person name="Indic B."/>
            <person name="Wong-Bajracharya J."/>
            <person name="Merenyi Z."/>
            <person name="Ke H.-M."/>
            <person name="Monk M."/>
            <person name="Kocsube S."/>
            <person name="Drula E."/>
            <person name="Lipzen A."/>
            <person name="Balint B."/>
            <person name="Henrissat B."/>
            <person name="Andreopoulos B."/>
            <person name="Martin F.M."/>
            <person name="Harder C.B."/>
            <person name="Rigling D."/>
            <person name="Ford K.L."/>
            <person name="Foster G.D."/>
            <person name="Pangilinan J."/>
            <person name="Papanicolaou A."/>
            <person name="Barry K."/>
            <person name="LaButti K."/>
            <person name="Viragh M."/>
            <person name="Koriabine M."/>
            <person name="Yan M."/>
            <person name="Riley R."/>
            <person name="Champramary S."/>
            <person name="Plett K.L."/>
            <person name="Tsai I.J."/>
            <person name="Slot J."/>
            <person name="Sipos G."/>
            <person name="Plett J."/>
            <person name="Nagy L.G."/>
            <person name="Grigoriev I.V."/>
        </authorList>
    </citation>
    <scope>NUCLEOTIDE SEQUENCE</scope>
    <source>
        <strain evidence="1">ICMP 16352</strain>
    </source>
</reference>
<protein>
    <submittedName>
        <fullName evidence="1">Farnesyl-diphosphate synthase</fullName>
    </submittedName>
</protein>
<dbReference type="AlphaFoldDB" id="A0AA39NZ49"/>